<keyword evidence="1" id="KW-0732">Signal</keyword>
<feature type="signal peptide" evidence="1">
    <location>
        <begin position="1"/>
        <end position="19"/>
    </location>
</feature>
<name>A0A0A9DTU0_ARUDO</name>
<dbReference type="EMBL" id="GBRH01210718">
    <property type="protein sequence ID" value="JAD87177.1"/>
    <property type="molecule type" value="Transcribed_RNA"/>
</dbReference>
<reference evidence="2" key="2">
    <citation type="journal article" date="2015" name="Data Brief">
        <title>Shoot transcriptome of the giant reed, Arundo donax.</title>
        <authorList>
            <person name="Barrero R.A."/>
            <person name="Guerrero F.D."/>
            <person name="Moolhuijzen P."/>
            <person name="Goolsby J.A."/>
            <person name="Tidwell J."/>
            <person name="Bellgard S.E."/>
            <person name="Bellgard M.I."/>
        </authorList>
    </citation>
    <scope>NUCLEOTIDE SEQUENCE</scope>
    <source>
        <tissue evidence="2">Shoot tissue taken approximately 20 cm above the soil surface</tissue>
    </source>
</reference>
<organism evidence="2">
    <name type="scientific">Arundo donax</name>
    <name type="common">Giant reed</name>
    <name type="synonym">Donax arundinaceus</name>
    <dbReference type="NCBI Taxonomy" id="35708"/>
    <lineage>
        <taxon>Eukaryota</taxon>
        <taxon>Viridiplantae</taxon>
        <taxon>Streptophyta</taxon>
        <taxon>Embryophyta</taxon>
        <taxon>Tracheophyta</taxon>
        <taxon>Spermatophyta</taxon>
        <taxon>Magnoliopsida</taxon>
        <taxon>Liliopsida</taxon>
        <taxon>Poales</taxon>
        <taxon>Poaceae</taxon>
        <taxon>PACMAD clade</taxon>
        <taxon>Arundinoideae</taxon>
        <taxon>Arundineae</taxon>
        <taxon>Arundo</taxon>
    </lineage>
</organism>
<feature type="chain" id="PRO_5002045102" evidence="1">
    <location>
        <begin position="20"/>
        <end position="49"/>
    </location>
</feature>
<evidence type="ECO:0000313" key="2">
    <source>
        <dbReference type="EMBL" id="JAD87177.1"/>
    </source>
</evidence>
<evidence type="ECO:0000256" key="1">
    <source>
        <dbReference type="SAM" id="SignalP"/>
    </source>
</evidence>
<sequence length="49" mass="5508">MFCFNKCLKMLLVCAVAESESLSPRFYTQLDRTCSSTMYNYIGATPSVS</sequence>
<reference evidence="2" key="1">
    <citation type="submission" date="2014-09" db="EMBL/GenBank/DDBJ databases">
        <authorList>
            <person name="Magalhaes I.L.F."/>
            <person name="Oliveira U."/>
            <person name="Santos F.R."/>
            <person name="Vidigal T.H.D.A."/>
            <person name="Brescovit A.D."/>
            <person name="Santos A.J."/>
        </authorList>
    </citation>
    <scope>NUCLEOTIDE SEQUENCE</scope>
    <source>
        <tissue evidence="2">Shoot tissue taken approximately 20 cm above the soil surface</tissue>
    </source>
</reference>
<protein>
    <submittedName>
        <fullName evidence="2">Uncharacterized protein</fullName>
    </submittedName>
</protein>
<proteinExistence type="predicted"/>
<accession>A0A0A9DTU0</accession>
<dbReference type="AlphaFoldDB" id="A0A0A9DTU0"/>